<accession>A0A2M9CM47</accession>
<dbReference type="InterPro" id="IPR001509">
    <property type="entry name" value="Epimerase_deHydtase"/>
</dbReference>
<dbReference type="Gene3D" id="3.40.50.720">
    <property type="entry name" value="NAD(P)-binding Rossmann-like Domain"/>
    <property type="match status" value="1"/>
</dbReference>
<dbReference type="InterPro" id="IPR036291">
    <property type="entry name" value="NAD(P)-bd_dom_sf"/>
</dbReference>
<dbReference type="Proteomes" id="UP000228758">
    <property type="component" value="Unassembled WGS sequence"/>
</dbReference>
<dbReference type="InterPro" id="IPR051783">
    <property type="entry name" value="NAD(P)-dependent_oxidoreduct"/>
</dbReference>
<dbReference type="PANTHER" id="PTHR48079:SF6">
    <property type="entry name" value="NAD(P)-BINDING DOMAIN-CONTAINING PROTEIN-RELATED"/>
    <property type="match status" value="1"/>
</dbReference>
<dbReference type="GO" id="GO:0005737">
    <property type="term" value="C:cytoplasm"/>
    <property type="evidence" value="ECO:0007669"/>
    <property type="project" value="TreeGrafter"/>
</dbReference>
<feature type="domain" description="NAD-dependent epimerase/dehydratase" evidence="1">
    <location>
        <begin position="10"/>
        <end position="215"/>
    </location>
</feature>
<gene>
    <name evidence="2" type="ORF">CLV46_2549</name>
</gene>
<comment type="caution">
    <text evidence="2">The sequence shown here is derived from an EMBL/GenBank/DDBJ whole genome shotgun (WGS) entry which is preliminary data.</text>
</comment>
<proteinExistence type="predicted"/>
<dbReference type="SUPFAM" id="SSF51735">
    <property type="entry name" value="NAD(P)-binding Rossmann-fold domains"/>
    <property type="match status" value="1"/>
</dbReference>
<organism evidence="2 3">
    <name type="scientific">Diaminobutyricimonas aerilata</name>
    <dbReference type="NCBI Taxonomy" id="1162967"/>
    <lineage>
        <taxon>Bacteria</taxon>
        <taxon>Bacillati</taxon>
        <taxon>Actinomycetota</taxon>
        <taxon>Actinomycetes</taxon>
        <taxon>Micrococcales</taxon>
        <taxon>Microbacteriaceae</taxon>
        <taxon>Diaminobutyricimonas</taxon>
    </lineage>
</organism>
<dbReference type="AlphaFoldDB" id="A0A2M9CM47"/>
<dbReference type="GO" id="GO:0004029">
    <property type="term" value="F:aldehyde dehydrogenase (NAD+) activity"/>
    <property type="evidence" value="ECO:0007669"/>
    <property type="project" value="TreeGrafter"/>
</dbReference>
<dbReference type="PANTHER" id="PTHR48079">
    <property type="entry name" value="PROTEIN YEEZ"/>
    <property type="match status" value="1"/>
</dbReference>
<dbReference type="Pfam" id="PF01370">
    <property type="entry name" value="Epimerase"/>
    <property type="match status" value="1"/>
</dbReference>
<dbReference type="OrthoDB" id="8205493at2"/>
<evidence type="ECO:0000259" key="1">
    <source>
        <dbReference type="Pfam" id="PF01370"/>
    </source>
</evidence>
<dbReference type="RefSeq" id="WP_100365105.1">
    <property type="nucleotide sequence ID" value="NZ_PGFF01000001.1"/>
</dbReference>
<sequence>MTTNIPVHTIVGANGATGRVLLRELTARGSRVRTVTRGPLRNAPSDVEQVHADALDERGLRAAIAGSDVVYHCAMPTFARWLVDFPRITHHLIRAAAASDAKLVFADDTWMYGRVDGPMREDLPSLPVSNKGALRAFLAESLLHAHARGTVRVVIGRAPELFGPGVGSLLGANLFGAAARGRTATYLGDPTLPFSPLYIDDFARGLIVLADDDRADGAAWHIPTPPAITGRELMSIAYAAAGSRMRYRTLSSRAGRALGAVWPLAREGAEMLYQFEQPFTIDASRFTGVFGTDPTSYREAAARTIAWYREQNR</sequence>
<reference evidence="2 3" key="1">
    <citation type="submission" date="2017-11" db="EMBL/GenBank/DDBJ databases">
        <title>Genomic Encyclopedia of Archaeal and Bacterial Type Strains, Phase II (KMG-II): From Individual Species to Whole Genera.</title>
        <authorList>
            <person name="Goeker M."/>
        </authorList>
    </citation>
    <scope>NUCLEOTIDE SEQUENCE [LARGE SCALE GENOMIC DNA]</scope>
    <source>
        <strain evidence="2 3">DSM 27393</strain>
    </source>
</reference>
<keyword evidence="3" id="KW-1185">Reference proteome</keyword>
<protein>
    <submittedName>
        <fullName evidence="2">Nucleoside-diphosphate-sugar epimerase</fullName>
    </submittedName>
</protein>
<dbReference type="EMBL" id="PGFF01000001">
    <property type="protein sequence ID" value="PJJ72969.1"/>
    <property type="molecule type" value="Genomic_DNA"/>
</dbReference>
<evidence type="ECO:0000313" key="3">
    <source>
        <dbReference type="Proteomes" id="UP000228758"/>
    </source>
</evidence>
<evidence type="ECO:0000313" key="2">
    <source>
        <dbReference type="EMBL" id="PJJ72969.1"/>
    </source>
</evidence>
<name>A0A2M9CM47_9MICO</name>